<reference evidence="4" key="1">
    <citation type="journal article" date="2013" name="Genome Announc.">
        <title>Draft genome sequence of the grapevine dieback fungus Eutypa lata UCR-EL1.</title>
        <authorList>
            <person name="Blanco-Ulate B."/>
            <person name="Rolshausen P.E."/>
            <person name="Cantu D."/>
        </authorList>
    </citation>
    <scope>NUCLEOTIDE SEQUENCE [LARGE SCALE GENOMIC DNA]</scope>
    <source>
        <strain evidence="4">UCR-EL1</strain>
    </source>
</reference>
<feature type="chain" id="PRO_5004086137" evidence="2">
    <location>
        <begin position="19"/>
        <end position="266"/>
    </location>
</feature>
<dbReference type="AlphaFoldDB" id="M7TZZ8"/>
<evidence type="ECO:0000313" key="4">
    <source>
        <dbReference type="Proteomes" id="UP000012174"/>
    </source>
</evidence>
<accession>M7TZZ8</accession>
<evidence type="ECO:0000256" key="1">
    <source>
        <dbReference type="SAM" id="MobiDB-lite"/>
    </source>
</evidence>
<gene>
    <name evidence="3" type="ORF">UCREL1_730</name>
</gene>
<organism evidence="3 4">
    <name type="scientific">Eutypa lata (strain UCR-EL1)</name>
    <name type="common">Grapevine dieback disease fungus</name>
    <name type="synonym">Eutypa armeniacae</name>
    <dbReference type="NCBI Taxonomy" id="1287681"/>
    <lineage>
        <taxon>Eukaryota</taxon>
        <taxon>Fungi</taxon>
        <taxon>Dikarya</taxon>
        <taxon>Ascomycota</taxon>
        <taxon>Pezizomycotina</taxon>
        <taxon>Sordariomycetes</taxon>
        <taxon>Xylariomycetidae</taxon>
        <taxon>Xylariales</taxon>
        <taxon>Diatrypaceae</taxon>
        <taxon>Eutypa</taxon>
    </lineage>
</organism>
<proteinExistence type="predicted"/>
<feature type="region of interest" description="Disordered" evidence="1">
    <location>
        <begin position="129"/>
        <end position="156"/>
    </location>
</feature>
<dbReference type="OrthoDB" id="1859733at2759"/>
<dbReference type="Proteomes" id="UP000012174">
    <property type="component" value="Unassembled WGS sequence"/>
</dbReference>
<dbReference type="KEGG" id="ela:UCREL1_730"/>
<dbReference type="HOGENOM" id="CLU_067863_1_0_1"/>
<dbReference type="PANTHER" id="PTHR35567:SF3">
    <property type="entry name" value="MALATE DEHYDROGENASE"/>
    <property type="match status" value="1"/>
</dbReference>
<dbReference type="OMA" id="LKFLGHH"/>
<name>M7TZZ8_EUTLA</name>
<keyword evidence="2" id="KW-0732">Signal</keyword>
<feature type="compositionally biased region" description="Low complexity" evidence="1">
    <location>
        <begin position="137"/>
        <end position="148"/>
    </location>
</feature>
<feature type="signal peptide" evidence="2">
    <location>
        <begin position="1"/>
        <end position="18"/>
    </location>
</feature>
<sequence length="266" mass="27526">MLPSSFLVFLSAAVLTSAHPLYPLRKRCSNETLPATPDIPSTVTPVLPVNGGSTELQGPDNTTTLKHILVGHGIQNYTCASAGAPATSTGALAVVWDIEPLYPGTSASSLSAADWAALTPKVLRTTDMPLNLAPTGSSSSSEYAADPSAPFPPDADLALEGVNGTLKFLGHHYFDATGTPTFDLHGDAAKPVFKGKKDDGIKAPADADPGLTDSGAVDWLRLSDKGTSTGGLSLVFRVYTAGGNAAPCTEAGQTDSVPYTAMYWVY</sequence>
<dbReference type="PANTHER" id="PTHR35567">
    <property type="entry name" value="MALATE DEHYDROGENASE (AFU_ORTHOLOGUE AFUA_2G13800)"/>
    <property type="match status" value="1"/>
</dbReference>
<keyword evidence="4" id="KW-1185">Reference proteome</keyword>
<dbReference type="EMBL" id="KB705480">
    <property type="protein sequence ID" value="EMR72245.1"/>
    <property type="molecule type" value="Genomic_DNA"/>
</dbReference>
<evidence type="ECO:0000313" key="3">
    <source>
        <dbReference type="EMBL" id="EMR72245.1"/>
    </source>
</evidence>
<dbReference type="Pfam" id="PF11937">
    <property type="entry name" value="DUF3455"/>
    <property type="match status" value="1"/>
</dbReference>
<dbReference type="InterPro" id="IPR021851">
    <property type="entry name" value="DUF3455"/>
</dbReference>
<evidence type="ECO:0000256" key="2">
    <source>
        <dbReference type="SAM" id="SignalP"/>
    </source>
</evidence>
<dbReference type="eggNOG" id="ENOG502S85Z">
    <property type="taxonomic scope" value="Eukaryota"/>
</dbReference>
<protein>
    <submittedName>
        <fullName evidence="3">Putative malate dehydrogenase protein</fullName>
    </submittedName>
</protein>